<evidence type="ECO:0000256" key="2">
    <source>
        <dbReference type="ARBA" id="ARBA00009254"/>
    </source>
</evidence>
<feature type="compositionally biased region" description="Basic and acidic residues" evidence="9">
    <location>
        <begin position="211"/>
        <end position="221"/>
    </location>
</feature>
<keyword evidence="3 10" id="KW-0689">Ribosomal protein</keyword>
<name>M7SYX7_EUTLA</name>
<evidence type="ECO:0000256" key="5">
    <source>
        <dbReference type="ARBA" id="ARBA00023274"/>
    </source>
</evidence>
<dbReference type="PANTHER" id="PTHR21183">
    <property type="entry name" value="RIBOSOMAL PROTEIN L47, MITOCHONDRIAL-RELATED"/>
    <property type="match status" value="1"/>
</dbReference>
<dbReference type="Proteomes" id="UP000012174">
    <property type="component" value="Unassembled WGS sequence"/>
</dbReference>
<comment type="similarity">
    <text evidence="2">Belongs to the universal ribosomal protein uL29 family.</text>
</comment>
<evidence type="ECO:0000313" key="11">
    <source>
        <dbReference type="Proteomes" id="UP000012174"/>
    </source>
</evidence>
<feature type="region of interest" description="Disordered" evidence="9">
    <location>
        <begin position="159"/>
        <end position="239"/>
    </location>
</feature>
<feature type="compositionally biased region" description="Polar residues" evidence="9">
    <location>
        <begin position="224"/>
        <end position="239"/>
    </location>
</feature>
<dbReference type="Gene3D" id="6.10.330.20">
    <property type="match status" value="1"/>
</dbReference>
<dbReference type="PANTHER" id="PTHR21183:SF18">
    <property type="entry name" value="LARGE RIBOSOMAL SUBUNIT PROTEIN UL29M"/>
    <property type="match status" value="1"/>
</dbReference>
<comment type="subcellular location">
    <subcellularLocation>
        <location evidence="1">Mitochondrion</location>
    </subcellularLocation>
</comment>
<dbReference type="KEGG" id="ela:UCREL1_3233"/>
<evidence type="ECO:0000256" key="4">
    <source>
        <dbReference type="ARBA" id="ARBA00023128"/>
    </source>
</evidence>
<evidence type="ECO:0000256" key="3">
    <source>
        <dbReference type="ARBA" id="ARBA00022980"/>
    </source>
</evidence>
<keyword evidence="5" id="KW-0687">Ribonucleoprotein</keyword>
<feature type="compositionally biased region" description="Basic and acidic residues" evidence="9">
    <location>
        <begin position="187"/>
        <end position="197"/>
    </location>
</feature>
<keyword evidence="11" id="KW-1185">Reference proteome</keyword>
<dbReference type="GO" id="GO:0032543">
    <property type="term" value="P:mitochondrial translation"/>
    <property type="evidence" value="ECO:0007669"/>
    <property type="project" value="TreeGrafter"/>
</dbReference>
<dbReference type="HOGENOM" id="CLU_063281_1_1_1"/>
<feature type="coiled-coil region" evidence="8">
    <location>
        <begin position="98"/>
        <end position="141"/>
    </location>
</feature>
<dbReference type="OMA" id="YAHGRAW"/>
<dbReference type="GO" id="GO:0003735">
    <property type="term" value="F:structural constituent of ribosome"/>
    <property type="evidence" value="ECO:0007669"/>
    <property type="project" value="InterPro"/>
</dbReference>
<dbReference type="STRING" id="1287681.M7SYX7"/>
<dbReference type="OrthoDB" id="270763at2759"/>
<dbReference type="InterPro" id="IPR038340">
    <property type="entry name" value="MRP-L47_sf"/>
</dbReference>
<proteinExistence type="inferred from homology"/>
<organism evidence="10 11">
    <name type="scientific">Eutypa lata (strain UCR-EL1)</name>
    <name type="common">Grapevine dieback disease fungus</name>
    <name type="synonym">Eutypa armeniacae</name>
    <dbReference type="NCBI Taxonomy" id="1287681"/>
    <lineage>
        <taxon>Eukaryota</taxon>
        <taxon>Fungi</taxon>
        <taxon>Dikarya</taxon>
        <taxon>Ascomycota</taxon>
        <taxon>Pezizomycotina</taxon>
        <taxon>Sordariomycetes</taxon>
        <taxon>Xylariomycetidae</taxon>
        <taxon>Xylariales</taxon>
        <taxon>Diatrypaceae</taxon>
        <taxon>Eutypa</taxon>
    </lineage>
</organism>
<evidence type="ECO:0000256" key="7">
    <source>
        <dbReference type="ARBA" id="ARBA00035399"/>
    </source>
</evidence>
<evidence type="ECO:0000256" key="1">
    <source>
        <dbReference type="ARBA" id="ARBA00004173"/>
    </source>
</evidence>
<gene>
    <name evidence="10" type="ORF">UCREL1_3233</name>
</gene>
<evidence type="ECO:0000313" key="10">
    <source>
        <dbReference type="EMBL" id="EMR69743.1"/>
    </source>
</evidence>
<dbReference type="EMBL" id="KB706023">
    <property type="protein sequence ID" value="EMR69743.1"/>
    <property type="molecule type" value="Genomic_DNA"/>
</dbReference>
<evidence type="ECO:0000256" key="8">
    <source>
        <dbReference type="SAM" id="Coils"/>
    </source>
</evidence>
<keyword evidence="8" id="KW-0175">Coiled coil</keyword>
<accession>M7SYX7</accession>
<dbReference type="InterPro" id="IPR010729">
    <property type="entry name" value="Ribosomal_uL29_mit"/>
</dbReference>
<dbReference type="GO" id="GO:0005762">
    <property type="term" value="C:mitochondrial large ribosomal subunit"/>
    <property type="evidence" value="ECO:0007669"/>
    <property type="project" value="TreeGrafter"/>
</dbReference>
<dbReference type="eggNOG" id="KOG3331">
    <property type="taxonomic scope" value="Eukaryota"/>
</dbReference>
<dbReference type="Pfam" id="PF06984">
    <property type="entry name" value="MRP-L47"/>
    <property type="match status" value="1"/>
</dbReference>
<evidence type="ECO:0000256" key="6">
    <source>
        <dbReference type="ARBA" id="ARBA00035289"/>
    </source>
</evidence>
<evidence type="ECO:0000256" key="9">
    <source>
        <dbReference type="SAM" id="MobiDB-lite"/>
    </source>
</evidence>
<dbReference type="AlphaFoldDB" id="M7SYX7"/>
<keyword evidence="4" id="KW-0496">Mitochondrion</keyword>
<protein>
    <recommendedName>
        <fullName evidence="6">Large ribosomal subunit protein uL29m</fullName>
    </recommendedName>
    <alternativeName>
        <fullName evidence="7">54S ribosomal protein L4, mitochondrial</fullName>
    </alternativeName>
</protein>
<reference evidence="11" key="1">
    <citation type="journal article" date="2013" name="Genome Announc.">
        <title>Draft genome sequence of the grapevine dieback fungus Eutypa lata UCR-EL1.</title>
        <authorList>
            <person name="Blanco-Ulate B."/>
            <person name="Rolshausen P.E."/>
            <person name="Cantu D."/>
        </authorList>
    </citation>
    <scope>NUCLEOTIDE SEQUENCE [LARGE SCALE GENOMIC DNA]</scope>
    <source>
        <strain evidence="11">UCR-EL1</strain>
    </source>
</reference>
<sequence length="239" mass="27687">MRRPRRDNNRLRGLSSIYRSGPRFRMNVRKEDMPQPAADYKPAADVEVDPNHGLWQFFYAKDKPLLTPDEDAEHGRAWTVEELRHKSWEDLHRLWWVCVKEQNRIATHRREKQTLKLQTGVEETAERLAEVRKTMKAIKHALTERFYLWEDARTLAESDPEIDLSGNGDAYKPRDYYEAETTAPEAEAGKQDTEEGQHQLQDGQALEPEVGPEKTGAEKVDPSTLPSRPAETQQQTTRP</sequence>